<evidence type="ECO:0000256" key="4">
    <source>
        <dbReference type="ARBA" id="ARBA00022692"/>
    </source>
</evidence>
<keyword evidence="3 14" id="KW-1003">Cell membrane</keyword>
<evidence type="ECO:0000256" key="8">
    <source>
        <dbReference type="ARBA" id="ARBA00023065"/>
    </source>
</evidence>
<proteinExistence type="inferred from homology"/>
<keyword evidence="6 14" id="KW-1133">Transmembrane helix</keyword>
<protein>
    <recommendedName>
        <fullName evidence="14">Fluoride-specific ion channel FluC</fullName>
    </recommendedName>
</protein>
<evidence type="ECO:0000256" key="14">
    <source>
        <dbReference type="HAMAP-Rule" id="MF_00454"/>
    </source>
</evidence>
<dbReference type="GO" id="GO:0062054">
    <property type="term" value="F:fluoride channel activity"/>
    <property type="evidence" value="ECO:0007669"/>
    <property type="project" value="UniProtKB-UniRule"/>
</dbReference>
<keyword evidence="2 14" id="KW-0813">Transport</keyword>
<evidence type="ECO:0000256" key="6">
    <source>
        <dbReference type="ARBA" id="ARBA00022989"/>
    </source>
</evidence>
<evidence type="ECO:0000256" key="13">
    <source>
        <dbReference type="ARBA" id="ARBA00049940"/>
    </source>
</evidence>
<evidence type="ECO:0000256" key="1">
    <source>
        <dbReference type="ARBA" id="ARBA00004651"/>
    </source>
</evidence>
<keyword evidence="9 14" id="KW-0472">Membrane</keyword>
<evidence type="ECO:0000256" key="10">
    <source>
        <dbReference type="ARBA" id="ARBA00023303"/>
    </source>
</evidence>
<name>A0A0R2CUG2_9LACO</name>
<evidence type="ECO:0000313" key="16">
    <source>
        <dbReference type="Proteomes" id="UP000051586"/>
    </source>
</evidence>
<dbReference type="Pfam" id="PF02537">
    <property type="entry name" value="CRCB"/>
    <property type="match status" value="1"/>
</dbReference>
<evidence type="ECO:0000256" key="7">
    <source>
        <dbReference type="ARBA" id="ARBA00023053"/>
    </source>
</evidence>
<comment type="subcellular location">
    <subcellularLocation>
        <location evidence="1 14">Cell membrane</location>
        <topology evidence="1 14">Multi-pass membrane protein</topology>
    </subcellularLocation>
</comment>
<keyword evidence="10 14" id="KW-0407">Ion channel</keyword>
<comment type="similarity">
    <text evidence="11 14">Belongs to the fluoride channel Fluc/FEX (TC 1.A.43) family.</text>
</comment>
<evidence type="ECO:0000256" key="5">
    <source>
        <dbReference type="ARBA" id="ARBA00022723"/>
    </source>
</evidence>
<evidence type="ECO:0000256" key="11">
    <source>
        <dbReference type="ARBA" id="ARBA00035120"/>
    </source>
</evidence>
<comment type="caution">
    <text evidence="15">The sequence shown here is derived from an EMBL/GenBank/DDBJ whole genome shotgun (WGS) entry which is preliminary data.</text>
</comment>
<evidence type="ECO:0000256" key="9">
    <source>
        <dbReference type="ARBA" id="ARBA00023136"/>
    </source>
</evidence>
<sequence>MGTRFVFGAGLLGGLARLEITQLINYHQFPIATLLINLTGAFLLPIWTNYGCQRLGLSARWNQVIGTGLIGSFTTFSGIILDSLKLLEVHNYSGFTLYLSFSIILGLLVAVVGDQFSHILAKRMWN</sequence>
<dbReference type="PANTHER" id="PTHR28259:SF16">
    <property type="entry name" value="FLUORIDE-SPECIFIC ION CHANNEL FLUC 2"/>
    <property type="match status" value="1"/>
</dbReference>
<evidence type="ECO:0000256" key="3">
    <source>
        <dbReference type="ARBA" id="ARBA00022475"/>
    </source>
</evidence>
<dbReference type="STRING" id="1423745.GCA_001311215_01771"/>
<dbReference type="HAMAP" id="MF_00454">
    <property type="entry name" value="FluC"/>
    <property type="match status" value="1"/>
</dbReference>
<evidence type="ECO:0000313" key="15">
    <source>
        <dbReference type="EMBL" id="KRM91867.1"/>
    </source>
</evidence>
<reference evidence="15 16" key="1">
    <citation type="journal article" date="2015" name="Genome Announc.">
        <title>Expanding the biotechnology potential of lactobacilli through comparative genomics of 213 strains and associated genera.</title>
        <authorList>
            <person name="Sun Z."/>
            <person name="Harris H.M."/>
            <person name="McCann A."/>
            <person name="Guo C."/>
            <person name="Argimon S."/>
            <person name="Zhang W."/>
            <person name="Yang X."/>
            <person name="Jeffery I.B."/>
            <person name="Cooney J.C."/>
            <person name="Kagawa T.F."/>
            <person name="Liu W."/>
            <person name="Song Y."/>
            <person name="Salvetti E."/>
            <person name="Wrobel A."/>
            <person name="Rasinkangas P."/>
            <person name="Parkhill J."/>
            <person name="Rea M.C."/>
            <person name="O'Sullivan O."/>
            <person name="Ritari J."/>
            <person name="Douillard F.P."/>
            <person name="Paul Ross R."/>
            <person name="Yang R."/>
            <person name="Briner A.E."/>
            <person name="Felis G.E."/>
            <person name="de Vos W.M."/>
            <person name="Barrangou R."/>
            <person name="Klaenhammer T.R."/>
            <person name="Caufield P.W."/>
            <person name="Cui Y."/>
            <person name="Zhang H."/>
            <person name="O'Toole P.W."/>
        </authorList>
    </citation>
    <scope>NUCLEOTIDE SEQUENCE [LARGE SCALE GENOMIC DNA]</scope>
    <source>
        <strain evidence="15 16">DSM 22689</strain>
    </source>
</reference>
<feature type="binding site" evidence="14">
    <location>
        <position position="74"/>
    </location>
    <ligand>
        <name>Na(+)</name>
        <dbReference type="ChEBI" id="CHEBI:29101"/>
        <note>structural</note>
    </ligand>
</feature>
<dbReference type="PATRIC" id="fig|1423745.4.peg.732"/>
<feature type="binding site" evidence="14">
    <location>
        <position position="71"/>
    </location>
    <ligand>
        <name>Na(+)</name>
        <dbReference type="ChEBI" id="CHEBI:29101"/>
        <note>structural</note>
    </ligand>
</feature>
<keyword evidence="4 14" id="KW-0812">Transmembrane</keyword>
<keyword evidence="8 14" id="KW-0406">Ion transport</keyword>
<comment type="catalytic activity">
    <reaction evidence="12">
        <text>fluoride(in) = fluoride(out)</text>
        <dbReference type="Rhea" id="RHEA:76159"/>
        <dbReference type="ChEBI" id="CHEBI:17051"/>
    </reaction>
    <physiologicalReaction direction="left-to-right" evidence="12">
        <dbReference type="Rhea" id="RHEA:76160"/>
    </physiologicalReaction>
</comment>
<dbReference type="InterPro" id="IPR003691">
    <property type="entry name" value="FluC"/>
</dbReference>
<dbReference type="GO" id="GO:0140114">
    <property type="term" value="P:cellular detoxification of fluoride"/>
    <property type="evidence" value="ECO:0007669"/>
    <property type="project" value="UniProtKB-UniRule"/>
</dbReference>
<evidence type="ECO:0000256" key="2">
    <source>
        <dbReference type="ARBA" id="ARBA00022448"/>
    </source>
</evidence>
<dbReference type="EMBL" id="AYZI01000003">
    <property type="protein sequence ID" value="KRM91867.1"/>
    <property type="molecule type" value="Genomic_DNA"/>
</dbReference>
<comment type="activity regulation">
    <text evidence="14">Na(+) is not transported, but it plays an essential structural role and its presence is essential for fluoride channel function.</text>
</comment>
<comment type="function">
    <text evidence="13 14">Fluoride-specific ion channel. Important for reducing fluoride concentration in the cell, thus reducing its toxicity.</text>
</comment>
<keyword evidence="5 14" id="KW-0479">Metal-binding</keyword>
<feature type="transmembrane region" description="Helical" evidence="14">
    <location>
        <begin position="92"/>
        <end position="113"/>
    </location>
</feature>
<organism evidence="15 16">
    <name type="scientific">Fructilactobacillus florum DSM 22689 = JCM 16035</name>
    <dbReference type="NCBI Taxonomy" id="1423745"/>
    <lineage>
        <taxon>Bacteria</taxon>
        <taxon>Bacillati</taxon>
        <taxon>Bacillota</taxon>
        <taxon>Bacilli</taxon>
        <taxon>Lactobacillales</taxon>
        <taxon>Lactobacillaceae</taxon>
        <taxon>Fructilactobacillus</taxon>
    </lineage>
</organism>
<keyword evidence="7 14" id="KW-0915">Sodium</keyword>
<dbReference type="PANTHER" id="PTHR28259">
    <property type="entry name" value="FLUORIDE EXPORT PROTEIN 1-RELATED"/>
    <property type="match status" value="1"/>
</dbReference>
<dbReference type="GO" id="GO:0046872">
    <property type="term" value="F:metal ion binding"/>
    <property type="evidence" value="ECO:0007669"/>
    <property type="project" value="UniProtKB-KW"/>
</dbReference>
<dbReference type="AlphaFoldDB" id="A0A0R2CUG2"/>
<evidence type="ECO:0000256" key="12">
    <source>
        <dbReference type="ARBA" id="ARBA00035585"/>
    </source>
</evidence>
<dbReference type="RefSeq" id="WP_035422201.1">
    <property type="nucleotide sequence ID" value="NZ_AYZI01000003.1"/>
</dbReference>
<dbReference type="Proteomes" id="UP000051586">
    <property type="component" value="Unassembled WGS sequence"/>
</dbReference>
<gene>
    <name evidence="14" type="primary">fluC</name>
    <name evidence="14" type="synonym">crcB</name>
    <name evidence="15" type="ORF">FC87_GL000692</name>
</gene>
<feature type="transmembrane region" description="Helical" evidence="14">
    <location>
        <begin position="28"/>
        <end position="47"/>
    </location>
</feature>
<dbReference type="GO" id="GO:0005886">
    <property type="term" value="C:plasma membrane"/>
    <property type="evidence" value="ECO:0007669"/>
    <property type="project" value="UniProtKB-SubCell"/>
</dbReference>
<feature type="transmembrane region" description="Helical" evidence="14">
    <location>
        <begin position="59"/>
        <end position="80"/>
    </location>
</feature>
<accession>A0A0R2CUG2</accession>